<dbReference type="Proteomes" id="UP001283361">
    <property type="component" value="Unassembled WGS sequence"/>
</dbReference>
<evidence type="ECO:0000313" key="2">
    <source>
        <dbReference type="EMBL" id="KAK3781128.1"/>
    </source>
</evidence>
<feature type="signal peptide" evidence="1">
    <location>
        <begin position="1"/>
        <end position="22"/>
    </location>
</feature>
<sequence>MEMLLCRGSVFLVLLLIFPVAAVTDCERQYSGTCINKYFNSCLPGYGYSLSGCGYQEMCCVPPIAQVATPPISNGQCGLTFPDTAVPHQRIVGGTPALRGEFPWQVRRISATPSF</sequence>
<accession>A0AAE1A556</accession>
<protein>
    <recommendedName>
        <fullName evidence="4">Beta-defensin</fullName>
    </recommendedName>
</protein>
<name>A0AAE1A556_9GAST</name>
<keyword evidence="3" id="KW-1185">Reference proteome</keyword>
<feature type="non-terminal residue" evidence="2">
    <location>
        <position position="115"/>
    </location>
</feature>
<evidence type="ECO:0008006" key="4">
    <source>
        <dbReference type="Google" id="ProtNLM"/>
    </source>
</evidence>
<feature type="chain" id="PRO_5041899263" description="Beta-defensin" evidence="1">
    <location>
        <begin position="23"/>
        <end position="115"/>
    </location>
</feature>
<dbReference type="InterPro" id="IPR009003">
    <property type="entry name" value="Peptidase_S1_PA"/>
</dbReference>
<keyword evidence="1" id="KW-0732">Signal</keyword>
<dbReference type="SUPFAM" id="SSF50494">
    <property type="entry name" value="Trypsin-like serine proteases"/>
    <property type="match status" value="1"/>
</dbReference>
<organism evidence="2 3">
    <name type="scientific">Elysia crispata</name>
    <name type="common">lettuce slug</name>
    <dbReference type="NCBI Taxonomy" id="231223"/>
    <lineage>
        <taxon>Eukaryota</taxon>
        <taxon>Metazoa</taxon>
        <taxon>Spiralia</taxon>
        <taxon>Lophotrochozoa</taxon>
        <taxon>Mollusca</taxon>
        <taxon>Gastropoda</taxon>
        <taxon>Heterobranchia</taxon>
        <taxon>Euthyneura</taxon>
        <taxon>Panpulmonata</taxon>
        <taxon>Sacoglossa</taxon>
        <taxon>Placobranchoidea</taxon>
        <taxon>Plakobranchidae</taxon>
        <taxon>Elysia</taxon>
    </lineage>
</organism>
<dbReference type="AlphaFoldDB" id="A0AAE1A556"/>
<evidence type="ECO:0000256" key="1">
    <source>
        <dbReference type="SAM" id="SignalP"/>
    </source>
</evidence>
<dbReference type="EMBL" id="JAWDGP010002659">
    <property type="protein sequence ID" value="KAK3781128.1"/>
    <property type="molecule type" value="Genomic_DNA"/>
</dbReference>
<reference evidence="2" key="1">
    <citation type="journal article" date="2023" name="G3 (Bethesda)">
        <title>A reference genome for the long-term kleptoplast-retaining sea slug Elysia crispata morphotype clarki.</title>
        <authorList>
            <person name="Eastman K.E."/>
            <person name="Pendleton A.L."/>
            <person name="Shaikh M.A."/>
            <person name="Suttiyut T."/>
            <person name="Ogas R."/>
            <person name="Tomko P."/>
            <person name="Gavelis G."/>
            <person name="Widhalm J.R."/>
            <person name="Wisecaver J.H."/>
        </authorList>
    </citation>
    <scope>NUCLEOTIDE SEQUENCE</scope>
    <source>
        <strain evidence="2">ECLA1</strain>
    </source>
</reference>
<proteinExistence type="predicted"/>
<gene>
    <name evidence="2" type="ORF">RRG08_037585</name>
</gene>
<evidence type="ECO:0000313" key="3">
    <source>
        <dbReference type="Proteomes" id="UP001283361"/>
    </source>
</evidence>
<comment type="caution">
    <text evidence="2">The sequence shown here is derived from an EMBL/GenBank/DDBJ whole genome shotgun (WGS) entry which is preliminary data.</text>
</comment>